<dbReference type="Proteomes" id="UP001519293">
    <property type="component" value="Unassembled WGS sequence"/>
</dbReference>
<dbReference type="EMBL" id="JAGIKZ010000021">
    <property type="protein sequence ID" value="MBP2242482.1"/>
    <property type="molecule type" value="Genomic_DNA"/>
</dbReference>
<name>A0ABS4RHV7_9BACI</name>
<reference evidence="1 2" key="1">
    <citation type="submission" date="2021-03" db="EMBL/GenBank/DDBJ databases">
        <title>Genomic Encyclopedia of Type Strains, Phase IV (KMG-IV): sequencing the most valuable type-strain genomes for metagenomic binning, comparative biology and taxonomic classification.</title>
        <authorList>
            <person name="Goeker M."/>
        </authorList>
    </citation>
    <scope>NUCLEOTIDE SEQUENCE [LARGE SCALE GENOMIC DNA]</scope>
    <source>
        <strain evidence="1 2">DSM 26675</strain>
    </source>
</reference>
<organism evidence="1 2">
    <name type="scientific">Cytobacillus eiseniae</name>
    <dbReference type="NCBI Taxonomy" id="762947"/>
    <lineage>
        <taxon>Bacteria</taxon>
        <taxon>Bacillati</taxon>
        <taxon>Bacillota</taxon>
        <taxon>Bacilli</taxon>
        <taxon>Bacillales</taxon>
        <taxon>Bacillaceae</taxon>
        <taxon>Cytobacillus</taxon>
    </lineage>
</organism>
<protein>
    <submittedName>
        <fullName evidence="1">Uncharacterized protein</fullName>
    </submittedName>
</protein>
<sequence>MSKNLHVNWNGKNRFAGYKAMGYVTGNEESVTEQMRLF</sequence>
<proteinExistence type="predicted"/>
<gene>
    <name evidence="1" type="ORF">J2Z40_003056</name>
</gene>
<comment type="caution">
    <text evidence="1">The sequence shown here is derived from an EMBL/GenBank/DDBJ whole genome shotgun (WGS) entry which is preliminary data.</text>
</comment>
<keyword evidence="2" id="KW-1185">Reference proteome</keyword>
<evidence type="ECO:0000313" key="2">
    <source>
        <dbReference type="Proteomes" id="UP001519293"/>
    </source>
</evidence>
<evidence type="ECO:0000313" key="1">
    <source>
        <dbReference type="EMBL" id="MBP2242482.1"/>
    </source>
</evidence>
<accession>A0ABS4RHV7</accession>